<keyword evidence="11" id="KW-1015">Disulfide bond</keyword>
<evidence type="ECO:0000259" key="14">
    <source>
        <dbReference type="PROSITE" id="PS51767"/>
    </source>
</evidence>
<dbReference type="InterPro" id="IPR033876">
    <property type="entry name" value="SAP-like"/>
</dbReference>
<evidence type="ECO:0000256" key="4">
    <source>
        <dbReference type="ARBA" id="ARBA00013207"/>
    </source>
</evidence>
<evidence type="ECO:0000256" key="2">
    <source>
        <dbReference type="ARBA" id="ARBA00004613"/>
    </source>
</evidence>
<dbReference type="EMBL" id="JACBPP010000001">
    <property type="protein sequence ID" value="KAF8005237.1"/>
    <property type="molecule type" value="Genomic_DNA"/>
</dbReference>
<feature type="active site" evidence="12">
    <location>
        <position position="262"/>
    </location>
</feature>
<keyword evidence="5" id="KW-0964">Secreted</keyword>
<dbReference type="Gene3D" id="2.40.70.10">
    <property type="entry name" value="Acid Proteases"/>
    <property type="match status" value="2"/>
</dbReference>
<dbReference type="SUPFAM" id="SSF50630">
    <property type="entry name" value="Acid proteases"/>
    <property type="match status" value="1"/>
</dbReference>
<dbReference type="AlphaFoldDB" id="A0A8H7GYI1"/>
<evidence type="ECO:0000256" key="13">
    <source>
        <dbReference type="SAM" id="MobiDB-lite"/>
    </source>
</evidence>
<dbReference type="OrthoDB" id="771136at2759"/>
<feature type="region of interest" description="Disordered" evidence="13">
    <location>
        <begin position="622"/>
        <end position="644"/>
    </location>
</feature>
<dbReference type="Proteomes" id="UP000649328">
    <property type="component" value="Unassembled WGS sequence"/>
</dbReference>
<dbReference type="GO" id="GO:0006508">
    <property type="term" value="P:proteolysis"/>
    <property type="evidence" value="ECO:0007669"/>
    <property type="project" value="UniProtKB-KW"/>
</dbReference>
<sequence>MVDTGSTSTWVVSKDVKCYGHSGLALDSVLSRREDPKEANDLAGIENVDPLNHISENDQQNPLPVMAEVDQKQCTGHGFFDSKFSTTFEEIPGVSPYNVQFQDSTFASGVWARDTISFGDVKLHNAPFALVGKTDNTIGILGLGSDNLKHIYDKGTNFPPDYKGFPHLLKEQGLIERAVFSLHLDHDSESGSVLFGAVDHARYSGNLQTVPLANYYSNYSDTPLFYDIMLDSISIESAKMHLSGGTMDKDTRIPVKRVALLDSGSTLCAFSLDVLTPIAELLHGEWHEKVQLYAIDFEKIRGKLVIFRISSIEITIPVSRLLVKINGAHYLGIMLVEHDRFVLGEEFLRHAYVVFDAEENKVSMAQARASSETQIEYVLSDIPRAVSATTLSLSTDNALTPETTTKSPETSEMARKVHFKDEVDIIGVSNGIWDDDLDSKLVSDKKFPGIDDTSVPKTASSTTDDHQAGGMDLVINHSSAPPEAPSDKFLSKDFAKMDEQSLGLYRFKHLAHFWEHAESKQNNSSENNTTLSHISADPDLSEGITIEDINQVLRELDFEASEENMIANLKPPAHSEDLGENQIELESFQNVLDQELLKDSKKLNRTRKDTSKVLEYDLDLEEFDDENTPNESESTFSMGAGARQDRVLPESDSSHKLGASEAKEMHKVSANLQIDVPLKNASQKNNSGTITTLFNPKAFENGTSHYPNVTTLLVDDSSPSEECSFGLTKISAAPQIHTGDLHTESPKDSNLFRTPLLPMPTTSTAMRTESKTGPSSQTLVELPISFATLSAFGSFVMQRHTTFYQQSFPSEQETDNCQNGTRVENYYSLTNEMVGDAGNKMSANRSYQSGECEKTSCYKVHNNDYRGRKSSKPSYLARKEPPAVDSGYFSMGTSNASNCSCSCSVCVSNDCSVLGPGGKTMTKNGSEATEHRVLAQSFVSGSATFEIDEEYGISEVQSSETITFRGSALKNERSAPFFVMLILFGVLLP</sequence>
<comment type="similarity">
    <text evidence="3">Belongs to the peptidase A1 family.</text>
</comment>
<evidence type="ECO:0000256" key="7">
    <source>
        <dbReference type="ARBA" id="ARBA00022729"/>
    </source>
</evidence>
<feature type="region of interest" description="Disordered" evidence="13">
    <location>
        <begin position="738"/>
        <end position="776"/>
    </location>
</feature>
<evidence type="ECO:0000256" key="9">
    <source>
        <dbReference type="ARBA" id="ARBA00022801"/>
    </source>
</evidence>
<dbReference type="GO" id="GO:0005576">
    <property type="term" value="C:extracellular region"/>
    <property type="evidence" value="ECO:0007669"/>
    <property type="project" value="UniProtKB-SubCell"/>
</dbReference>
<feature type="domain" description="Peptidase A1" evidence="14">
    <location>
        <begin position="1"/>
        <end position="365"/>
    </location>
</feature>
<keyword evidence="9" id="KW-0378">Hydrolase</keyword>
<evidence type="ECO:0000313" key="16">
    <source>
        <dbReference type="Proteomes" id="UP000649328"/>
    </source>
</evidence>
<dbReference type="InterPro" id="IPR021109">
    <property type="entry name" value="Peptidase_aspartic_dom_sf"/>
</dbReference>
<dbReference type="PANTHER" id="PTHR47966:SF65">
    <property type="entry name" value="ASPARTIC-TYPE ENDOPEPTIDASE"/>
    <property type="match status" value="1"/>
</dbReference>
<keyword evidence="8" id="KW-0064">Aspartyl protease</keyword>
<feature type="active site" evidence="12">
    <location>
        <position position="3"/>
    </location>
</feature>
<comment type="catalytic activity">
    <reaction evidence="1">
        <text>Preferential cleavage at the carboxyl of hydrophobic amino acids, but fails to cleave 15-Leu-|-Tyr-16, 16-Tyr-|-Leu-17 and 24-Phe-|-Phe-25 of insulin B chain. Activates trypsinogen, and degrades keratin.</text>
        <dbReference type="EC" id="3.4.23.24"/>
    </reaction>
</comment>
<name>A0A8H7GYI1_9ASCO</name>
<comment type="caution">
    <text evidence="15">The sequence shown here is derived from an EMBL/GenBank/DDBJ whole genome shotgun (WGS) entry which is preliminary data.</text>
</comment>
<dbReference type="GO" id="GO:0004190">
    <property type="term" value="F:aspartic-type endopeptidase activity"/>
    <property type="evidence" value="ECO:0007669"/>
    <property type="project" value="UniProtKB-KW"/>
</dbReference>
<dbReference type="Pfam" id="PF00026">
    <property type="entry name" value="Asp"/>
    <property type="match status" value="1"/>
</dbReference>
<evidence type="ECO:0000256" key="6">
    <source>
        <dbReference type="ARBA" id="ARBA00022670"/>
    </source>
</evidence>
<dbReference type="CDD" id="cd05474">
    <property type="entry name" value="SAP_like"/>
    <property type="match status" value="1"/>
</dbReference>
<protein>
    <recommendedName>
        <fullName evidence="4">candidapepsin</fullName>
        <ecNumber evidence="4">3.4.23.24</ecNumber>
    </recommendedName>
</protein>
<dbReference type="InterPro" id="IPR033121">
    <property type="entry name" value="PEPTIDASE_A1"/>
</dbReference>
<evidence type="ECO:0000256" key="10">
    <source>
        <dbReference type="ARBA" id="ARBA00023145"/>
    </source>
</evidence>
<keyword evidence="6" id="KW-0645">Protease</keyword>
<evidence type="ECO:0000256" key="1">
    <source>
        <dbReference type="ARBA" id="ARBA00001675"/>
    </source>
</evidence>
<keyword evidence="7" id="KW-0732">Signal</keyword>
<evidence type="ECO:0000256" key="8">
    <source>
        <dbReference type="ARBA" id="ARBA00022750"/>
    </source>
</evidence>
<dbReference type="PANTHER" id="PTHR47966">
    <property type="entry name" value="BETA-SITE APP-CLEAVING ENZYME, ISOFORM A-RELATED"/>
    <property type="match status" value="1"/>
</dbReference>
<evidence type="ECO:0000256" key="11">
    <source>
        <dbReference type="ARBA" id="ARBA00023157"/>
    </source>
</evidence>
<feature type="compositionally biased region" description="Polar residues" evidence="13">
    <location>
        <begin position="760"/>
        <end position="776"/>
    </location>
</feature>
<keyword evidence="10" id="KW-0865">Zymogen</keyword>
<comment type="subcellular location">
    <subcellularLocation>
        <location evidence="2">Secreted</location>
    </subcellularLocation>
</comment>
<organism evidence="15 16">
    <name type="scientific">Metschnikowia pulcherrima</name>
    <dbReference type="NCBI Taxonomy" id="27326"/>
    <lineage>
        <taxon>Eukaryota</taxon>
        <taxon>Fungi</taxon>
        <taxon>Dikarya</taxon>
        <taxon>Ascomycota</taxon>
        <taxon>Saccharomycotina</taxon>
        <taxon>Pichiomycetes</taxon>
        <taxon>Metschnikowiaceae</taxon>
        <taxon>Metschnikowia</taxon>
    </lineage>
</organism>
<evidence type="ECO:0000256" key="5">
    <source>
        <dbReference type="ARBA" id="ARBA00022525"/>
    </source>
</evidence>
<evidence type="ECO:0000256" key="12">
    <source>
        <dbReference type="PIRSR" id="PIRSR601461-1"/>
    </source>
</evidence>
<proteinExistence type="inferred from homology"/>
<evidence type="ECO:0000256" key="3">
    <source>
        <dbReference type="ARBA" id="ARBA00007447"/>
    </source>
</evidence>
<dbReference type="InterPro" id="IPR001461">
    <property type="entry name" value="Aspartic_peptidase_A1"/>
</dbReference>
<accession>A0A8H7GYI1</accession>
<dbReference type="EC" id="3.4.23.24" evidence="4"/>
<reference evidence="15" key="1">
    <citation type="submission" date="2020-10" db="EMBL/GenBank/DDBJ databases">
        <title>The Whole-Genome Sequence of Metschnikowia persimmonesis, a Novel Endophytic Yeast Species Isolated from Medicinal Plant Diospyros kaki Thumb.</title>
        <authorList>
            <person name="Rahmat E."/>
            <person name="Kang Y."/>
        </authorList>
    </citation>
    <scope>NUCLEOTIDE SEQUENCE</scope>
    <source>
        <strain evidence="15">KIOM G15050</strain>
    </source>
</reference>
<keyword evidence="16" id="KW-1185">Reference proteome</keyword>
<gene>
    <name evidence="15" type="ORF">HF325_000694</name>
</gene>
<dbReference type="PRINTS" id="PR00792">
    <property type="entry name" value="PEPSIN"/>
</dbReference>
<dbReference type="PROSITE" id="PS51767">
    <property type="entry name" value="PEPTIDASE_A1"/>
    <property type="match status" value="1"/>
</dbReference>
<evidence type="ECO:0000313" key="15">
    <source>
        <dbReference type="EMBL" id="KAF8005237.1"/>
    </source>
</evidence>